<accession>A0A3P7LDK5</accession>
<feature type="region of interest" description="Disordered" evidence="1">
    <location>
        <begin position="1"/>
        <end position="24"/>
    </location>
</feature>
<feature type="compositionally biased region" description="Pro residues" evidence="1">
    <location>
        <begin position="43"/>
        <end position="55"/>
    </location>
</feature>
<organism evidence="2 3">
    <name type="scientific">Dibothriocephalus latus</name>
    <name type="common">Fish tapeworm</name>
    <name type="synonym">Diphyllobothrium latum</name>
    <dbReference type="NCBI Taxonomy" id="60516"/>
    <lineage>
        <taxon>Eukaryota</taxon>
        <taxon>Metazoa</taxon>
        <taxon>Spiralia</taxon>
        <taxon>Lophotrochozoa</taxon>
        <taxon>Platyhelminthes</taxon>
        <taxon>Cestoda</taxon>
        <taxon>Eucestoda</taxon>
        <taxon>Diphyllobothriidea</taxon>
        <taxon>Diphyllobothriidae</taxon>
        <taxon>Dibothriocephalus</taxon>
    </lineage>
</organism>
<evidence type="ECO:0000313" key="2">
    <source>
        <dbReference type="EMBL" id="VDN15085.1"/>
    </source>
</evidence>
<gene>
    <name evidence="2" type="ORF">DILT_LOCUS10916</name>
</gene>
<feature type="region of interest" description="Disordered" evidence="1">
    <location>
        <begin position="38"/>
        <end position="60"/>
    </location>
</feature>
<reference evidence="2 3" key="1">
    <citation type="submission" date="2018-11" db="EMBL/GenBank/DDBJ databases">
        <authorList>
            <consortium name="Pathogen Informatics"/>
        </authorList>
    </citation>
    <scope>NUCLEOTIDE SEQUENCE [LARGE SCALE GENOMIC DNA]</scope>
</reference>
<evidence type="ECO:0000313" key="3">
    <source>
        <dbReference type="Proteomes" id="UP000281553"/>
    </source>
</evidence>
<dbReference type="Proteomes" id="UP000281553">
    <property type="component" value="Unassembled WGS sequence"/>
</dbReference>
<protein>
    <submittedName>
        <fullName evidence="2">Uncharacterized protein</fullName>
    </submittedName>
</protein>
<feature type="compositionally biased region" description="Polar residues" evidence="1">
    <location>
        <begin position="1"/>
        <end position="19"/>
    </location>
</feature>
<evidence type="ECO:0000256" key="1">
    <source>
        <dbReference type="SAM" id="MobiDB-lite"/>
    </source>
</evidence>
<keyword evidence="3" id="KW-1185">Reference proteome</keyword>
<dbReference type="AlphaFoldDB" id="A0A3P7LDK5"/>
<dbReference type="EMBL" id="UYRU01061399">
    <property type="protein sequence ID" value="VDN15085.1"/>
    <property type="molecule type" value="Genomic_DNA"/>
</dbReference>
<sequence length="95" mass="10078">MPLTGVTSSQGLPTTNHVSSDGEGELIAAVAAPVTTLEVSSPIAPPREIPPPDPTATPDGYVRRRQTMKLMVFAEATSPLRRWAALLQETENARG</sequence>
<proteinExistence type="predicted"/>
<name>A0A3P7LDK5_DIBLA</name>